<keyword evidence="5" id="KW-0732">Signal</keyword>
<accession>A0A2X0PCC4</accession>
<evidence type="ECO:0000313" key="7">
    <source>
        <dbReference type="EMBL" id="GFP12979.1"/>
    </source>
</evidence>
<dbReference type="Pfam" id="PF00413">
    <property type="entry name" value="Peptidase_M10"/>
    <property type="match status" value="1"/>
</dbReference>
<name>A0A2X0PCC4_LACHE</name>
<dbReference type="PRINTS" id="PR00138">
    <property type="entry name" value="MATRIXIN"/>
</dbReference>
<dbReference type="InterPro" id="IPR021190">
    <property type="entry name" value="Pept_M10A"/>
</dbReference>
<evidence type="ECO:0000313" key="8">
    <source>
        <dbReference type="EMBL" id="SPB22996.1"/>
    </source>
</evidence>
<dbReference type="SMART" id="SM00235">
    <property type="entry name" value="ZnMc"/>
    <property type="match status" value="1"/>
</dbReference>
<evidence type="ECO:0000256" key="2">
    <source>
        <dbReference type="ARBA" id="ARBA00022723"/>
    </source>
</evidence>
<keyword evidence="3" id="KW-0378">Hydrolase</keyword>
<dbReference type="EMBL" id="BLYV01000167">
    <property type="protein sequence ID" value="GFP12979.1"/>
    <property type="molecule type" value="Genomic_DNA"/>
</dbReference>
<evidence type="ECO:0000256" key="1">
    <source>
        <dbReference type="ARBA" id="ARBA00022670"/>
    </source>
</evidence>
<dbReference type="InterPro" id="IPR006026">
    <property type="entry name" value="Peptidase_Metallo"/>
</dbReference>
<proteinExistence type="predicted"/>
<dbReference type="EMBL" id="OGTV01000030">
    <property type="protein sequence ID" value="SPB22996.1"/>
    <property type="molecule type" value="Genomic_DNA"/>
</dbReference>
<dbReference type="RefSeq" id="WP_003630981.1">
    <property type="nucleotide sequence ID" value="NZ_BLYU01000030.1"/>
</dbReference>
<reference evidence="8" key="1">
    <citation type="submission" date="2018-01" db="EMBL/GenBank/DDBJ databases">
        <authorList>
            <person name="Gaut B.S."/>
            <person name="Morton B.R."/>
            <person name="Clegg M.T."/>
            <person name="Duvall M.R."/>
        </authorList>
    </citation>
    <scope>NUCLEOTIDE SEQUENCE</scope>
    <source>
        <strain evidence="8">Lactobacillus helveticus</strain>
    </source>
</reference>
<dbReference type="InterPro" id="IPR024079">
    <property type="entry name" value="MetalloPept_cat_dom_sf"/>
</dbReference>
<gene>
    <name evidence="8" type="ORF">BDKNPLJD_00547</name>
    <name evidence="7" type="ORF">LHEJCM1062_08510</name>
</gene>
<dbReference type="GO" id="GO:0006508">
    <property type="term" value="P:proteolysis"/>
    <property type="evidence" value="ECO:0007669"/>
    <property type="project" value="UniProtKB-KW"/>
</dbReference>
<evidence type="ECO:0000259" key="6">
    <source>
        <dbReference type="SMART" id="SM00235"/>
    </source>
</evidence>
<feature type="signal peptide" evidence="5">
    <location>
        <begin position="1"/>
        <end position="25"/>
    </location>
</feature>
<dbReference type="Gene3D" id="3.40.390.10">
    <property type="entry name" value="Collagenase (Catalytic Domain)"/>
    <property type="match status" value="1"/>
</dbReference>
<dbReference type="Proteomes" id="UP000630086">
    <property type="component" value="Unassembled WGS sequence"/>
</dbReference>
<organism evidence="8">
    <name type="scientific">Lactobacillus helveticus</name>
    <name type="common">Lactobacillus suntoryeus</name>
    <dbReference type="NCBI Taxonomy" id="1587"/>
    <lineage>
        <taxon>Bacteria</taxon>
        <taxon>Bacillati</taxon>
        <taxon>Bacillota</taxon>
        <taxon>Bacilli</taxon>
        <taxon>Lactobacillales</taxon>
        <taxon>Lactobacillaceae</taxon>
        <taxon>Lactobacillus</taxon>
    </lineage>
</organism>
<dbReference type="GO" id="GO:0031012">
    <property type="term" value="C:extracellular matrix"/>
    <property type="evidence" value="ECO:0007669"/>
    <property type="project" value="InterPro"/>
</dbReference>
<dbReference type="CDD" id="cd04268">
    <property type="entry name" value="ZnMc_MMP_like"/>
    <property type="match status" value="1"/>
</dbReference>
<dbReference type="GO" id="GO:0004222">
    <property type="term" value="F:metalloendopeptidase activity"/>
    <property type="evidence" value="ECO:0007669"/>
    <property type="project" value="InterPro"/>
</dbReference>
<evidence type="ECO:0000256" key="3">
    <source>
        <dbReference type="ARBA" id="ARBA00022801"/>
    </source>
</evidence>
<feature type="chain" id="PRO_5042701416" evidence="5">
    <location>
        <begin position="26"/>
        <end position="214"/>
    </location>
</feature>
<evidence type="ECO:0000256" key="4">
    <source>
        <dbReference type="ARBA" id="ARBA00022833"/>
    </source>
</evidence>
<protein>
    <submittedName>
        <fullName evidence="8">Matrixin</fullName>
    </submittedName>
    <submittedName>
        <fullName evidence="7">Peptidase M10</fullName>
    </submittedName>
</protein>
<evidence type="ECO:0000256" key="5">
    <source>
        <dbReference type="SAM" id="SignalP"/>
    </source>
</evidence>
<keyword evidence="2" id="KW-0479">Metal-binding</keyword>
<dbReference type="AlphaFoldDB" id="A0A2X0PCC4"/>
<sequence length="214" mass="24613">MRHFKFLKKIIVLTMLLGAVGSVEIFCPPTNVQATAHKKIRNKRKVTKIKIDSGRKNRKIKQKKSKSKKNRIPTANVLIYLNYHNPDYELVQKALKAWNKTKAFRFRQVKNLKKTNILITSGNYGETTWAGMTQMANVPRGYLYGSIIYLNDYYLNQLSSHIQLAVAEHELGHAIGLNHNDTEPSVMNPAVSDENAYTIQKCDIEAVKRIYHKR</sequence>
<keyword evidence="4" id="KW-0862">Zinc</keyword>
<feature type="domain" description="Peptidase metallopeptidase" evidence="6">
    <location>
        <begin position="68"/>
        <end position="213"/>
    </location>
</feature>
<keyword evidence="1" id="KW-0645">Protease</keyword>
<dbReference type="GO" id="GO:0008270">
    <property type="term" value="F:zinc ion binding"/>
    <property type="evidence" value="ECO:0007669"/>
    <property type="project" value="InterPro"/>
</dbReference>
<dbReference type="SUPFAM" id="SSF55486">
    <property type="entry name" value="Metalloproteases ('zincins'), catalytic domain"/>
    <property type="match status" value="1"/>
</dbReference>
<dbReference type="InterPro" id="IPR001818">
    <property type="entry name" value="Pept_M10_metallopeptidase"/>
</dbReference>
<reference evidence="7" key="2">
    <citation type="submission" date="2020-07" db="EMBL/GenBank/DDBJ databases">
        <title>Draft genome sequence of Lactobacillus helveticus strain JCM 1062.</title>
        <authorList>
            <person name="Endo A."/>
            <person name="Maeno S."/>
            <person name="Kido Y."/>
        </authorList>
    </citation>
    <scope>NUCLEOTIDE SEQUENCE</scope>
    <source>
        <strain evidence="7">JCM 1062</strain>
    </source>
</reference>